<keyword evidence="3 9" id="KW-0645">Protease</keyword>
<evidence type="ECO:0000256" key="9">
    <source>
        <dbReference type="HAMAP-Rule" id="MF_00161"/>
    </source>
</evidence>
<sequence length="186" mass="20669">MRKPDLRKYFYDDPRKTALYLAIEAVVMFAYLALDLLTKEFVYGPIAAGEPDIILIDGVLRFTAVENTGASFGIFSDATSVLLAVACVTFVVLAVLWVFSVKERNGFFRAALVLMLAGALGNIVDRIAFGYVRDFIYFELIDFAVFNFADSGLCVGCGCMIVYIIFFYRPEKKPKNKSEGDGKTEA</sequence>
<keyword evidence="5 9" id="KW-0064">Aspartyl protease</keyword>
<feature type="transmembrane region" description="Helical" evidence="9">
    <location>
        <begin position="144"/>
        <end position="168"/>
    </location>
</feature>
<comment type="subcellular location">
    <subcellularLocation>
        <location evidence="9">Cell membrane</location>
        <topology evidence="9">Multi-pass membrane protein</topology>
    </subcellularLocation>
</comment>
<dbReference type="NCBIfam" id="TIGR00077">
    <property type="entry name" value="lspA"/>
    <property type="match status" value="1"/>
</dbReference>
<feature type="transmembrane region" description="Helical" evidence="9">
    <location>
        <begin position="81"/>
        <end position="99"/>
    </location>
</feature>
<comment type="caution">
    <text evidence="12">The sequence shown here is derived from an EMBL/GenBank/DDBJ whole genome shotgun (WGS) entry which is preliminary data.</text>
</comment>
<comment type="catalytic activity">
    <reaction evidence="9 10">
        <text>Release of signal peptides from bacterial membrane prolipoproteins. Hydrolyzes -Xaa-Yaa-Zaa-|-(S,diacylglyceryl)Cys-, in which Xaa is hydrophobic (preferably Leu), and Yaa (Ala or Ser) and Zaa (Gly or Ala) have small, neutral side chains.</text>
        <dbReference type="EC" id="3.4.23.36"/>
    </reaction>
</comment>
<evidence type="ECO:0000256" key="7">
    <source>
        <dbReference type="ARBA" id="ARBA00022989"/>
    </source>
</evidence>
<dbReference type="HAMAP" id="MF_00161">
    <property type="entry name" value="LspA"/>
    <property type="match status" value="1"/>
</dbReference>
<evidence type="ECO:0000256" key="10">
    <source>
        <dbReference type="RuleBase" id="RU000594"/>
    </source>
</evidence>
<comment type="similarity">
    <text evidence="1 9 11">Belongs to the peptidase A8 family.</text>
</comment>
<evidence type="ECO:0000256" key="2">
    <source>
        <dbReference type="ARBA" id="ARBA00022475"/>
    </source>
</evidence>
<dbReference type="GO" id="GO:0005886">
    <property type="term" value="C:plasma membrane"/>
    <property type="evidence" value="ECO:0007669"/>
    <property type="project" value="UniProtKB-SubCell"/>
</dbReference>
<dbReference type="PANTHER" id="PTHR33695:SF1">
    <property type="entry name" value="LIPOPROTEIN SIGNAL PEPTIDASE"/>
    <property type="match status" value="1"/>
</dbReference>
<name>A0A940DFH2_9FIRM</name>
<keyword evidence="4 9" id="KW-0812">Transmembrane</keyword>
<evidence type="ECO:0000256" key="11">
    <source>
        <dbReference type="RuleBase" id="RU004181"/>
    </source>
</evidence>
<evidence type="ECO:0000256" key="6">
    <source>
        <dbReference type="ARBA" id="ARBA00022801"/>
    </source>
</evidence>
<keyword evidence="2 9" id="KW-1003">Cell membrane</keyword>
<keyword evidence="8 9" id="KW-0472">Membrane</keyword>
<evidence type="ECO:0000256" key="5">
    <source>
        <dbReference type="ARBA" id="ARBA00022750"/>
    </source>
</evidence>
<gene>
    <name evidence="9 12" type="primary">lspA</name>
    <name evidence="12" type="ORF">IAB16_02470</name>
</gene>
<evidence type="ECO:0000256" key="3">
    <source>
        <dbReference type="ARBA" id="ARBA00022670"/>
    </source>
</evidence>
<dbReference type="AlphaFoldDB" id="A0A940DFH2"/>
<dbReference type="GO" id="GO:0004190">
    <property type="term" value="F:aspartic-type endopeptidase activity"/>
    <property type="evidence" value="ECO:0007669"/>
    <property type="project" value="UniProtKB-UniRule"/>
</dbReference>
<evidence type="ECO:0000313" key="12">
    <source>
        <dbReference type="EMBL" id="MBO8423870.1"/>
    </source>
</evidence>
<feature type="active site" evidence="9">
    <location>
        <position position="134"/>
    </location>
</feature>
<dbReference type="Proteomes" id="UP000727857">
    <property type="component" value="Unassembled WGS sequence"/>
</dbReference>
<dbReference type="Pfam" id="PF01252">
    <property type="entry name" value="Peptidase_A8"/>
    <property type="match status" value="1"/>
</dbReference>
<comment type="pathway">
    <text evidence="9">Protein modification; lipoprotein biosynthesis (signal peptide cleavage).</text>
</comment>
<dbReference type="EMBL" id="JADINF010000062">
    <property type="protein sequence ID" value="MBO8423870.1"/>
    <property type="molecule type" value="Genomic_DNA"/>
</dbReference>
<dbReference type="PANTHER" id="PTHR33695">
    <property type="entry name" value="LIPOPROTEIN SIGNAL PEPTIDASE"/>
    <property type="match status" value="1"/>
</dbReference>
<protein>
    <recommendedName>
        <fullName evidence="9">Lipoprotein signal peptidase</fullName>
        <ecNumber evidence="9">3.4.23.36</ecNumber>
    </recommendedName>
    <alternativeName>
        <fullName evidence="9">Prolipoprotein signal peptidase</fullName>
    </alternativeName>
    <alternativeName>
        <fullName evidence="9">Signal peptidase II</fullName>
        <shortName evidence="9">SPase II</shortName>
    </alternativeName>
</protein>
<keyword evidence="7 9" id="KW-1133">Transmembrane helix</keyword>
<feature type="transmembrane region" description="Helical" evidence="9">
    <location>
        <begin position="17"/>
        <end position="34"/>
    </location>
</feature>
<evidence type="ECO:0000313" key="13">
    <source>
        <dbReference type="Proteomes" id="UP000727857"/>
    </source>
</evidence>
<keyword evidence="6 9" id="KW-0378">Hydrolase</keyword>
<feature type="transmembrane region" description="Helical" evidence="9">
    <location>
        <begin position="106"/>
        <end position="124"/>
    </location>
</feature>
<dbReference type="PRINTS" id="PR00781">
    <property type="entry name" value="LIPOSIGPTASE"/>
</dbReference>
<reference evidence="12" key="2">
    <citation type="journal article" date="2021" name="PeerJ">
        <title>Extensive microbial diversity within the chicken gut microbiome revealed by metagenomics and culture.</title>
        <authorList>
            <person name="Gilroy R."/>
            <person name="Ravi A."/>
            <person name="Getino M."/>
            <person name="Pursley I."/>
            <person name="Horton D.L."/>
            <person name="Alikhan N.F."/>
            <person name="Baker D."/>
            <person name="Gharbi K."/>
            <person name="Hall N."/>
            <person name="Watson M."/>
            <person name="Adriaenssens E.M."/>
            <person name="Foster-Nyarko E."/>
            <person name="Jarju S."/>
            <person name="Secka A."/>
            <person name="Antonio M."/>
            <person name="Oren A."/>
            <person name="Chaudhuri R.R."/>
            <person name="La Ragione R."/>
            <person name="Hildebrand F."/>
            <person name="Pallen M.J."/>
        </authorList>
    </citation>
    <scope>NUCLEOTIDE SEQUENCE</scope>
    <source>
        <strain evidence="12">517</strain>
    </source>
</reference>
<organism evidence="12 13">
    <name type="scientific">Candidatus Stercoripulliclostridium pullicola</name>
    <dbReference type="NCBI Taxonomy" id="2840953"/>
    <lineage>
        <taxon>Bacteria</taxon>
        <taxon>Bacillati</taxon>
        <taxon>Bacillota</taxon>
        <taxon>Clostridia</taxon>
        <taxon>Eubacteriales</taxon>
        <taxon>Candidatus Stercoripulliclostridium</taxon>
    </lineage>
</organism>
<proteinExistence type="inferred from homology"/>
<dbReference type="EC" id="3.4.23.36" evidence="9"/>
<dbReference type="GO" id="GO:0006508">
    <property type="term" value="P:proteolysis"/>
    <property type="evidence" value="ECO:0007669"/>
    <property type="project" value="UniProtKB-KW"/>
</dbReference>
<dbReference type="PROSITE" id="PS00855">
    <property type="entry name" value="SPASE_II"/>
    <property type="match status" value="1"/>
</dbReference>
<evidence type="ECO:0000256" key="8">
    <source>
        <dbReference type="ARBA" id="ARBA00023136"/>
    </source>
</evidence>
<comment type="function">
    <text evidence="9 10">This protein specifically catalyzes the removal of signal peptides from prolipoproteins.</text>
</comment>
<accession>A0A940DFH2</accession>
<evidence type="ECO:0000256" key="4">
    <source>
        <dbReference type="ARBA" id="ARBA00022692"/>
    </source>
</evidence>
<dbReference type="InterPro" id="IPR001872">
    <property type="entry name" value="Peptidase_A8"/>
</dbReference>
<feature type="active site" evidence="9">
    <location>
        <position position="150"/>
    </location>
</feature>
<evidence type="ECO:0000256" key="1">
    <source>
        <dbReference type="ARBA" id="ARBA00006139"/>
    </source>
</evidence>
<reference evidence="12" key="1">
    <citation type="submission" date="2020-10" db="EMBL/GenBank/DDBJ databases">
        <authorList>
            <person name="Gilroy R."/>
        </authorList>
    </citation>
    <scope>NUCLEOTIDE SEQUENCE</scope>
    <source>
        <strain evidence="12">517</strain>
    </source>
</reference>